<feature type="chain" id="PRO_5011627111" evidence="2">
    <location>
        <begin position="26"/>
        <end position="118"/>
    </location>
</feature>
<dbReference type="OrthoDB" id="8160865at2"/>
<dbReference type="RefSeq" id="WP_090672925.1">
    <property type="nucleotide sequence ID" value="NZ_FNIT01000004.1"/>
</dbReference>
<dbReference type="Proteomes" id="UP000198793">
    <property type="component" value="Unassembled WGS sequence"/>
</dbReference>
<evidence type="ECO:0000313" key="3">
    <source>
        <dbReference type="EMBL" id="SDO19658.1"/>
    </source>
</evidence>
<dbReference type="AlphaFoldDB" id="A0A1H0HKE1"/>
<organism evidence="3 4">
    <name type="scientific">Aureimonas jatrophae</name>
    <dbReference type="NCBI Taxonomy" id="1166073"/>
    <lineage>
        <taxon>Bacteria</taxon>
        <taxon>Pseudomonadati</taxon>
        <taxon>Pseudomonadota</taxon>
        <taxon>Alphaproteobacteria</taxon>
        <taxon>Hyphomicrobiales</taxon>
        <taxon>Aurantimonadaceae</taxon>
        <taxon>Aureimonas</taxon>
    </lineage>
</organism>
<evidence type="ECO:0000256" key="1">
    <source>
        <dbReference type="SAM" id="MobiDB-lite"/>
    </source>
</evidence>
<keyword evidence="4" id="KW-1185">Reference proteome</keyword>
<keyword evidence="2" id="KW-0732">Signal</keyword>
<proteinExistence type="predicted"/>
<dbReference type="STRING" id="1166073.SAMN05192530_104145"/>
<feature type="compositionally biased region" description="Basic and acidic residues" evidence="1">
    <location>
        <begin position="38"/>
        <end position="61"/>
    </location>
</feature>
<dbReference type="EMBL" id="FNIT01000004">
    <property type="protein sequence ID" value="SDO19658.1"/>
    <property type="molecule type" value="Genomic_DNA"/>
</dbReference>
<evidence type="ECO:0000313" key="4">
    <source>
        <dbReference type="Proteomes" id="UP000198793"/>
    </source>
</evidence>
<feature type="region of interest" description="Disordered" evidence="1">
    <location>
        <begin position="34"/>
        <end position="61"/>
    </location>
</feature>
<gene>
    <name evidence="3" type="ORF">SAMN05192530_104145</name>
</gene>
<sequence>MTIRSLLRVGLVAALASLTAAPVLAQGIQIGPDGVRVLPDDRGPPGYDGPRRFRDEPPPRRREITEREAVRIARSQGMREVDDVFSRGRTIRVEGGDRRGRDLTVIIDRRSGDIVDVR</sequence>
<accession>A0A1H0HKE1</accession>
<name>A0A1H0HKE1_9HYPH</name>
<evidence type="ECO:0000256" key="2">
    <source>
        <dbReference type="SAM" id="SignalP"/>
    </source>
</evidence>
<protein>
    <submittedName>
        <fullName evidence="3">Peptidase propeptide and YPEB domain-containing protein</fullName>
    </submittedName>
</protein>
<reference evidence="3 4" key="1">
    <citation type="submission" date="2016-10" db="EMBL/GenBank/DDBJ databases">
        <authorList>
            <person name="de Groot N.N."/>
        </authorList>
    </citation>
    <scope>NUCLEOTIDE SEQUENCE [LARGE SCALE GENOMIC DNA]</scope>
    <source>
        <strain evidence="4">L7-484,KACC 16230,DSM 25025</strain>
    </source>
</reference>
<feature type="signal peptide" evidence="2">
    <location>
        <begin position="1"/>
        <end position="25"/>
    </location>
</feature>